<name>A0A2S5GGL3_9BACL</name>
<gene>
    <name evidence="4" type="ORF">C4B60_01755</name>
</gene>
<keyword evidence="3" id="KW-1133">Transmembrane helix</keyword>
<dbReference type="EC" id="3.4.23.-" evidence="1"/>
<feature type="active site" evidence="2">
    <location>
        <position position="174"/>
    </location>
</feature>
<sequence length="291" mass="33243">MLHLEALWALNSWVDCCVLWMVGRLINQPPKWRRFLFLTSTSTLMQAGFMNFDIPQVIEILSFLLFSFFIVWYSFSIKGFRSLLRACITFWGASSLIGGGMYMIKQMLRDSKHALLTENSFSMLVILSLLLITAMVCMTKIVESLQMNHIGETFTYQVEIEVNGQAWRGNGFLDSGNHVIDPFTKSPVVFANAQVAKELLPDMISSSLTGQQFMDWPTMWQKKVRMIPSRTVHSTNQMMIGIMCDRVACTVNGKKFLLNNVPVVFTNETLLFEEKCNCLLNPLQLLPCHQL</sequence>
<comment type="function">
    <text evidence="1">Probable aspartic protease that is responsible for the proteolytic cleavage of the RNA polymerase sigma E factor (SigE/spoIIGB) to yield the active peptide in the mother cell during sporulation. Responds to a signal from the forespore that is triggered by the extracellular signal protein SpoIIR.</text>
</comment>
<dbReference type="Proteomes" id="UP000239047">
    <property type="component" value="Unassembled WGS sequence"/>
</dbReference>
<dbReference type="GO" id="GO:0030435">
    <property type="term" value="P:sporulation resulting in formation of a cellular spore"/>
    <property type="evidence" value="ECO:0007669"/>
    <property type="project" value="UniProtKB-KW"/>
</dbReference>
<keyword evidence="3" id="KW-0812">Transmembrane</keyword>
<comment type="caution">
    <text evidence="4">The sequence shown here is derived from an EMBL/GenBank/DDBJ whole genome shotgun (WGS) entry which is preliminary data.</text>
</comment>
<evidence type="ECO:0000256" key="1">
    <source>
        <dbReference type="PIRNR" id="PIRNR018571"/>
    </source>
</evidence>
<dbReference type="PIRSF" id="PIRSF018571">
    <property type="entry name" value="SpoIIGA"/>
    <property type="match status" value="1"/>
</dbReference>
<dbReference type="Pfam" id="PF03419">
    <property type="entry name" value="Peptidase_U4"/>
    <property type="match status" value="1"/>
</dbReference>
<evidence type="ECO:0000313" key="4">
    <source>
        <dbReference type="EMBL" id="PPA72129.1"/>
    </source>
</evidence>
<keyword evidence="1 3" id="KW-0472">Membrane</keyword>
<keyword evidence="1" id="KW-0378">Hydrolase</keyword>
<dbReference type="GO" id="GO:0004190">
    <property type="term" value="F:aspartic-type endopeptidase activity"/>
    <property type="evidence" value="ECO:0007669"/>
    <property type="project" value="UniProtKB-KW"/>
</dbReference>
<dbReference type="RefSeq" id="WP_104056108.1">
    <property type="nucleotide sequence ID" value="NZ_PREZ01000001.1"/>
</dbReference>
<dbReference type="GO" id="GO:0030436">
    <property type="term" value="P:asexual sporulation"/>
    <property type="evidence" value="ECO:0007669"/>
    <property type="project" value="InterPro"/>
</dbReference>
<dbReference type="AlphaFoldDB" id="A0A2S5GGL3"/>
<feature type="transmembrane region" description="Helical" evidence="3">
    <location>
        <begin position="124"/>
        <end position="142"/>
    </location>
</feature>
<keyword evidence="5" id="KW-1185">Reference proteome</keyword>
<comment type="subcellular location">
    <subcellularLocation>
        <location evidence="1">Cell membrane</location>
    </subcellularLocation>
</comment>
<evidence type="ECO:0000313" key="5">
    <source>
        <dbReference type="Proteomes" id="UP000239047"/>
    </source>
</evidence>
<accession>A0A2S5GGL3</accession>
<feature type="transmembrane region" description="Helical" evidence="3">
    <location>
        <begin position="58"/>
        <end position="75"/>
    </location>
</feature>
<keyword evidence="1" id="KW-0645">Protease</keyword>
<reference evidence="4 5" key="1">
    <citation type="submission" date="2018-02" db="EMBL/GenBank/DDBJ databases">
        <title>Jeotgalibacillus proteolyticum sp. nov. a protease producing bacterium isolated from ocean sediments of Laizhou Bay.</title>
        <authorList>
            <person name="Li Y."/>
        </authorList>
    </citation>
    <scope>NUCLEOTIDE SEQUENCE [LARGE SCALE GENOMIC DNA]</scope>
    <source>
        <strain evidence="4 5">22-7</strain>
    </source>
</reference>
<evidence type="ECO:0000256" key="2">
    <source>
        <dbReference type="PIRSR" id="PIRSR018571-1"/>
    </source>
</evidence>
<dbReference type="GO" id="GO:0005886">
    <property type="term" value="C:plasma membrane"/>
    <property type="evidence" value="ECO:0007669"/>
    <property type="project" value="UniProtKB-SubCell"/>
</dbReference>
<evidence type="ECO:0000256" key="3">
    <source>
        <dbReference type="SAM" id="Phobius"/>
    </source>
</evidence>
<feature type="transmembrane region" description="Helical" evidence="3">
    <location>
        <begin position="82"/>
        <end position="104"/>
    </location>
</feature>
<dbReference type="EMBL" id="PREZ01000001">
    <property type="protein sequence ID" value="PPA72129.1"/>
    <property type="molecule type" value="Genomic_DNA"/>
</dbReference>
<protein>
    <recommendedName>
        <fullName evidence="1">Sporulation sigma-E factor-processing peptidase</fullName>
        <ecNumber evidence="1">3.4.23.-</ecNumber>
    </recommendedName>
    <alternativeName>
        <fullName evidence="1">Membrane-associated aspartic protease</fullName>
    </alternativeName>
    <alternativeName>
        <fullName evidence="1">Stage II sporulation protein GA</fullName>
    </alternativeName>
</protein>
<dbReference type="InterPro" id="IPR005081">
    <property type="entry name" value="SpoIIGA"/>
</dbReference>
<proteinExistence type="inferred from homology"/>
<comment type="subunit">
    <text evidence="1">Self-associates. Interacts with SigE. Interacts with SpoIIR.</text>
</comment>
<keyword evidence="1" id="KW-0064">Aspartyl protease</keyword>
<keyword evidence="1" id="KW-0749">Sporulation</keyword>
<comment type="similarity">
    <text evidence="1">Belongs to the peptidase U4 family.</text>
</comment>
<dbReference type="OrthoDB" id="2690199at2"/>
<keyword evidence="1" id="KW-1003">Cell membrane</keyword>
<organism evidence="4 5">
    <name type="scientific">Jeotgalibacillus proteolyticus</name>
    <dbReference type="NCBI Taxonomy" id="2082395"/>
    <lineage>
        <taxon>Bacteria</taxon>
        <taxon>Bacillati</taxon>
        <taxon>Bacillota</taxon>
        <taxon>Bacilli</taxon>
        <taxon>Bacillales</taxon>
        <taxon>Caryophanaceae</taxon>
        <taxon>Jeotgalibacillus</taxon>
    </lineage>
</organism>
<dbReference type="GO" id="GO:0006508">
    <property type="term" value="P:proteolysis"/>
    <property type="evidence" value="ECO:0007669"/>
    <property type="project" value="UniProtKB-KW"/>
</dbReference>